<proteinExistence type="predicted"/>
<sequence length="944" mass="103239">MLKKGKAKNRIMCLILIAALLAGSGSLSYGQTANQKTKEFANLVLFVQLDGDPSKNFMETRTTGYNPPTYAQLARKYWLDESYAKSLPSYLTAISYGQFHVTSYLPQDNGTTIVPVMGSGSTDYDLISAAVKANVSLQGSDLDRDGNGFIDNVTVIVQGKATNDATDPHKSWDGHTTFAGKTIGNYNIIKSSAAFEGAEEGVIAHEFLHSIGFPDLYSNDGTDPVGDWDIMSKTSTYLQYPLAYLRHKSGWLTIDTIARDRTGLTLVPADQPAGDQAYILKSPMSDTEFFVVEYRKKTDPLVPGSLDAKIPGTGLIVYRVNTDVENLTNMGTEKGIVVFAKDIDVPAKNRDELKDSFFSAKEGRSSFGSKDLDQKTNVLSYSDGRNSGIVLKNIGSPGDTISFDVEFADVSDQGIWKNLGPGKIENSEANEISTAADSSGNLYAAYQKGDFKTYVRKYTKDGWTTLGTGQTIHDGKILIYKDVPYLLCSFGDQYAGQLLKYEGGDWKQAALINGDLTQYTDAVVRDDGIYIGYSQSSSETGNSFIYGIKKFDGNTLTLAAENVAAGDLNNMQLTGEKGSMYMTMRTGTNELVIKKITGSKAAPVPTEMKASSFDTLAVNDKLYLGAPFEEGFSVWSYDGSSWKQESPPLADSGSLNQKLAACGSQIFAASENQTTHRTKVWQRKGDAWEQLGTDAEVKEIRSIDLTCSKGNIYLSYINGLGNPIVKYKELPGAEEPPVAEKPDPPVIQPPAPEPPVSVEPARGIRFTKASTSSISIGWEKAANISGWDIYRSTSASGKYQKVGTAAASNNSFTDTKLTSGQSYYYKIKAYQVKDSKRYDADFSNIAAATTKPGKTAMKKAKAGKKKAAVRWKKVRGADKYQIYRAVKKNGSYKKVKTVSGKKTSWTNKKLKKGKRYYYKIRAVRYLGGKAYYGAFSKKISVRPR</sequence>
<keyword evidence="5" id="KW-1185">Reference proteome</keyword>
<feature type="region of interest" description="Disordered" evidence="1">
    <location>
        <begin position="735"/>
        <end position="759"/>
    </location>
</feature>
<gene>
    <name evidence="4" type="ORF">OBO34_10775</name>
</gene>
<dbReference type="PANTHER" id="PTHR41775:SF1">
    <property type="entry name" value="PEPTIDASE M6-LIKE DOMAIN-CONTAINING PROTEIN"/>
    <property type="match status" value="1"/>
</dbReference>
<evidence type="ECO:0000256" key="2">
    <source>
        <dbReference type="SAM" id="SignalP"/>
    </source>
</evidence>
<feature type="compositionally biased region" description="Pro residues" evidence="1">
    <location>
        <begin position="744"/>
        <end position="757"/>
    </location>
</feature>
<dbReference type="RefSeq" id="WP_253021167.1">
    <property type="nucleotide sequence ID" value="NZ_JAOSHN010000004.1"/>
</dbReference>
<reference evidence="4" key="1">
    <citation type="submission" date="2022-09" db="EMBL/GenBank/DDBJ databases">
        <title>Culturomic study of gut microbiota in children with autism spectrum disorder.</title>
        <authorList>
            <person name="Efimov B.A."/>
            <person name="Chaplin A.V."/>
            <person name="Sokolova S.R."/>
            <person name="Pikina A.P."/>
            <person name="Korzhanova M."/>
            <person name="Belova V."/>
            <person name="Korostin D."/>
        </authorList>
    </citation>
    <scope>NUCLEOTIDE SEQUENCE</scope>
    <source>
        <strain evidence="4">ASD5510</strain>
    </source>
</reference>
<keyword evidence="2" id="KW-0732">Signal</keyword>
<dbReference type="PANTHER" id="PTHR41775">
    <property type="entry name" value="SECRETED PROTEIN-RELATED"/>
    <property type="match status" value="1"/>
</dbReference>
<dbReference type="PROSITE" id="PS50853">
    <property type="entry name" value="FN3"/>
    <property type="match status" value="1"/>
</dbReference>
<evidence type="ECO:0000313" key="5">
    <source>
        <dbReference type="Proteomes" id="UP001065549"/>
    </source>
</evidence>
<dbReference type="InterPro" id="IPR036116">
    <property type="entry name" value="FN3_sf"/>
</dbReference>
<dbReference type="EMBL" id="JAOSHN010000004">
    <property type="protein sequence ID" value="MCU7378837.1"/>
    <property type="molecule type" value="Genomic_DNA"/>
</dbReference>
<evidence type="ECO:0000313" key="4">
    <source>
        <dbReference type="EMBL" id="MCU7378837.1"/>
    </source>
</evidence>
<feature type="domain" description="Fibronectin type-III" evidence="3">
    <location>
        <begin position="760"/>
        <end position="853"/>
    </location>
</feature>
<dbReference type="SUPFAM" id="SSF55486">
    <property type="entry name" value="Metalloproteases ('zincins'), catalytic domain"/>
    <property type="match status" value="1"/>
</dbReference>
<dbReference type="AlphaFoldDB" id="A0A9J6QS67"/>
<dbReference type="CDD" id="cd00063">
    <property type="entry name" value="FN3"/>
    <property type="match status" value="2"/>
</dbReference>
<protein>
    <recommendedName>
        <fullName evidence="3">Fibronectin type-III domain-containing protein</fullName>
    </recommendedName>
</protein>
<evidence type="ECO:0000256" key="1">
    <source>
        <dbReference type="SAM" id="MobiDB-lite"/>
    </source>
</evidence>
<dbReference type="Proteomes" id="UP001065549">
    <property type="component" value="Unassembled WGS sequence"/>
</dbReference>
<comment type="caution">
    <text evidence="4">The sequence shown here is derived from an EMBL/GenBank/DDBJ whole genome shotgun (WGS) entry which is preliminary data.</text>
</comment>
<dbReference type="InterPro" id="IPR003961">
    <property type="entry name" value="FN3_dom"/>
</dbReference>
<name>A0A9J6QS67_9FIRM</name>
<feature type="signal peptide" evidence="2">
    <location>
        <begin position="1"/>
        <end position="28"/>
    </location>
</feature>
<accession>A0A9J6QS67</accession>
<dbReference type="InterPro" id="IPR013783">
    <property type="entry name" value="Ig-like_fold"/>
</dbReference>
<feature type="chain" id="PRO_5039929742" description="Fibronectin type-III domain-containing protein" evidence="2">
    <location>
        <begin position="29"/>
        <end position="944"/>
    </location>
</feature>
<evidence type="ECO:0000259" key="3">
    <source>
        <dbReference type="PROSITE" id="PS50853"/>
    </source>
</evidence>
<dbReference type="SUPFAM" id="SSF49265">
    <property type="entry name" value="Fibronectin type III"/>
    <property type="match status" value="1"/>
</dbReference>
<dbReference type="Gene3D" id="2.60.40.10">
    <property type="entry name" value="Immunoglobulins"/>
    <property type="match status" value="2"/>
</dbReference>
<organism evidence="4 5">
    <name type="scientific">Hominibacterium faecale</name>
    <dbReference type="NCBI Taxonomy" id="2839743"/>
    <lineage>
        <taxon>Bacteria</taxon>
        <taxon>Bacillati</taxon>
        <taxon>Bacillota</taxon>
        <taxon>Clostridia</taxon>
        <taxon>Peptostreptococcales</taxon>
        <taxon>Anaerovoracaceae</taxon>
        <taxon>Hominibacterium</taxon>
    </lineage>
</organism>
<dbReference type="SMART" id="SM00060">
    <property type="entry name" value="FN3"/>
    <property type="match status" value="2"/>
</dbReference>